<keyword evidence="11 13" id="KW-0407">Ion channel</keyword>
<dbReference type="Pfam" id="PF17655">
    <property type="entry name" value="IRK_C"/>
    <property type="match status" value="1"/>
</dbReference>
<dbReference type="PRINTS" id="PR01320">
    <property type="entry name" value="KIRCHANNEL"/>
</dbReference>
<dbReference type="Gene3D" id="1.10.287.70">
    <property type="match status" value="1"/>
</dbReference>
<keyword evidence="2 13" id="KW-0813">Transport</keyword>
<organism evidence="18 19">
    <name type="scientific">Knipowitschia caucasica</name>
    <name type="common">Caucasian dwarf goby</name>
    <name type="synonym">Pomatoschistus caucasicus</name>
    <dbReference type="NCBI Taxonomy" id="637954"/>
    <lineage>
        <taxon>Eukaryota</taxon>
        <taxon>Metazoa</taxon>
        <taxon>Chordata</taxon>
        <taxon>Craniata</taxon>
        <taxon>Vertebrata</taxon>
        <taxon>Euteleostomi</taxon>
        <taxon>Actinopterygii</taxon>
        <taxon>Neopterygii</taxon>
        <taxon>Teleostei</taxon>
        <taxon>Neoteleostei</taxon>
        <taxon>Acanthomorphata</taxon>
        <taxon>Gobiaria</taxon>
        <taxon>Gobiiformes</taxon>
        <taxon>Gobioidei</taxon>
        <taxon>Gobiidae</taxon>
        <taxon>Gobiinae</taxon>
        <taxon>Knipowitschia</taxon>
    </lineage>
</organism>
<keyword evidence="9 13" id="KW-0406">Ion transport</keyword>
<protein>
    <recommendedName>
        <fullName evidence="20">ATP-sensitive inward rectifier potassium channel 11</fullName>
    </recommendedName>
</protein>
<comment type="subcellular location">
    <subcellularLocation>
        <location evidence="1 13">Membrane</location>
        <topology evidence="1 13">Multi-pass membrane protein</topology>
    </subcellularLocation>
</comment>
<sequence>MLARKGLLPDGFLLTRLAEDQNQPKTRTRAQRARFITKSGSCNVAHKNIREQGRFLLDVFTTMVDLKWWHSLLIFTSAFLCSWMLFAMIWWLLAFAHGDLEPRDPNGEPGPVPCVTAMHSFTSAFLFSIEVQVTIGFGGRMVTEECPMAITVLIIQNILGLIINAVMLGCVFMKTAQANRRAETLIFSRNAVIAPRNGRPAFMFRVGDLRKSMIISATIQLQVIRRTVTTEGEVIPVCQLDIQVENPLRSNGIFLVSPLIISHTIDRGSPLYEMSAHSLAAEDLEIIVILEGVVETTGITMQARTSYTPEEILWGRRFVSIITEEDGRYCVDYSKFGNTVPIRMPSLSSKDLDQTRGVQDCGNESHLQGWGLVRAGRGGFRRGRGGGESAQPWYASVYPPAPQTHGILKDHHQEEPSAVSDGGPGERRGQKKTVMLEVIGRQMEEDSLGEISD</sequence>
<dbReference type="SUPFAM" id="SSF81324">
    <property type="entry name" value="Voltage-gated potassium channels"/>
    <property type="match status" value="1"/>
</dbReference>
<dbReference type="Proteomes" id="UP001497482">
    <property type="component" value="Chromosome 20"/>
</dbReference>
<feature type="transmembrane region" description="Helical" evidence="15">
    <location>
        <begin position="72"/>
        <end position="93"/>
    </location>
</feature>
<dbReference type="FunFam" id="2.60.40.1400:FF:000001">
    <property type="entry name" value="G protein-activated inward rectifier potassium channel 2"/>
    <property type="match status" value="1"/>
</dbReference>
<dbReference type="FunFam" id="1.10.287.70:FF:000050">
    <property type="entry name" value="ATP-sensitive inward rectifier potassium channel 11"/>
    <property type="match status" value="1"/>
</dbReference>
<evidence type="ECO:0000256" key="7">
    <source>
        <dbReference type="ARBA" id="ARBA00022958"/>
    </source>
</evidence>
<feature type="domain" description="Potassium channel inwardly rectifying transmembrane" evidence="16">
    <location>
        <begin position="36"/>
        <end position="177"/>
    </location>
</feature>
<proteinExistence type="inferred from homology"/>
<evidence type="ECO:0000256" key="11">
    <source>
        <dbReference type="ARBA" id="ARBA00023303"/>
    </source>
</evidence>
<keyword evidence="6 13" id="KW-0851">Voltage-gated channel</keyword>
<feature type="region of interest" description="Disordered" evidence="14">
    <location>
        <begin position="413"/>
        <end position="453"/>
    </location>
</feature>
<evidence type="ECO:0000256" key="8">
    <source>
        <dbReference type="ARBA" id="ARBA00022989"/>
    </source>
</evidence>
<dbReference type="InterPro" id="IPR016449">
    <property type="entry name" value="K_chnl_inward-rec_Kir"/>
</dbReference>
<reference evidence="18 19" key="1">
    <citation type="submission" date="2024-04" db="EMBL/GenBank/DDBJ databases">
        <authorList>
            <person name="Waldvogel A.-M."/>
            <person name="Schoenle A."/>
        </authorList>
    </citation>
    <scope>NUCLEOTIDE SEQUENCE [LARGE SCALE GENOMIC DNA]</scope>
</reference>
<comment type="similarity">
    <text evidence="13">Belongs to the inward rectifier-type potassium channel (TC 1.A.2.1) family.</text>
</comment>
<dbReference type="InterPro" id="IPR014756">
    <property type="entry name" value="Ig_E-set"/>
</dbReference>
<dbReference type="Gene3D" id="2.60.40.1400">
    <property type="entry name" value="G protein-activated inward rectifier potassium channel 1"/>
    <property type="match status" value="1"/>
</dbReference>
<dbReference type="PANTHER" id="PTHR11767">
    <property type="entry name" value="INWARD RECTIFIER POTASSIUM CHANNEL"/>
    <property type="match status" value="1"/>
</dbReference>
<keyword evidence="4" id="KW-0597">Phosphoprotein</keyword>
<evidence type="ECO:0000256" key="6">
    <source>
        <dbReference type="ARBA" id="ARBA00022882"/>
    </source>
</evidence>
<keyword evidence="19" id="KW-1185">Reference proteome</keyword>
<evidence type="ECO:0000256" key="15">
    <source>
        <dbReference type="SAM" id="Phobius"/>
    </source>
</evidence>
<dbReference type="InterPro" id="IPR041647">
    <property type="entry name" value="IRK_C"/>
</dbReference>
<evidence type="ECO:0000256" key="9">
    <source>
        <dbReference type="ARBA" id="ARBA00023065"/>
    </source>
</evidence>
<evidence type="ECO:0000256" key="13">
    <source>
        <dbReference type="RuleBase" id="RU003822"/>
    </source>
</evidence>
<dbReference type="GO" id="GO:0005886">
    <property type="term" value="C:plasma membrane"/>
    <property type="evidence" value="ECO:0007669"/>
    <property type="project" value="TreeGrafter"/>
</dbReference>
<evidence type="ECO:0000256" key="2">
    <source>
        <dbReference type="ARBA" id="ARBA00022448"/>
    </source>
</evidence>
<evidence type="ECO:0000259" key="17">
    <source>
        <dbReference type="Pfam" id="PF17655"/>
    </source>
</evidence>
<evidence type="ECO:0000256" key="12">
    <source>
        <dbReference type="ARBA" id="ARBA00034430"/>
    </source>
</evidence>
<dbReference type="Pfam" id="PF01007">
    <property type="entry name" value="IRK"/>
    <property type="match status" value="1"/>
</dbReference>
<evidence type="ECO:0000256" key="5">
    <source>
        <dbReference type="ARBA" id="ARBA00022692"/>
    </source>
</evidence>
<keyword evidence="5 13" id="KW-0812">Transmembrane</keyword>
<dbReference type="EMBL" id="OZ035842">
    <property type="protein sequence ID" value="CAL1594194.1"/>
    <property type="molecule type" value="Genomic_DNA"/>
</dbReference>
<evidence type="ECO:0000256" key="14">
    <source>
        <dbReference type="SAM" id="MobiDB-lite"/>
    </source>
</evidence>
<gene>
    <name evidence="18" type="ORF">KC01_LOCUS23179</name>
</gene>
<evidence type="ECO:0000256" key="10">
    <source>
        <dbReference type="ARBA" id="ARBA00023136"/>
    </source>
</evidence>
<evidence type="ECO:0000259" key="16">
    <source>
        <dbReference type="Pfam" id="PF01007"/>
    </source>
</evidence>
<keyword evidence="3 13" id="KW-0633">Potassium transport</keyword>
<dbReference type="GO" id="GO:0034702">
    <property type="term" value="C:monoatomic ion channel complex"/>
    <property type="evidence" value="ECO:0007669"/>
    <property type="project" value="UniProtKB-KW"/>
</dbReference>
<dbReference type="GO" id="GO:0007399">
    <property type="term" value="P:nervous system development"/>
    <property type="evidence" value="ECO:0007669"/>
    <property type="project" value="UniProtKB-ARBA"/>
</dbReference>
<evidence type="ECO:0000313" key="19">
    <source>
        <dbReference type="Proteomes" id="UP001497482"/>
    </source>
</evidence>
<evidence type="ECO:0000256" key="3">
    <source>
        <dbReference type="ARBA" id="ARBA00022538"/>
    </source>
</evidence>
<dbReference type="AlphaFoldDB" id="A0AAV2KX19"/>
<keyword evidence="10 15" id="KW-0472">Membrane</keyword>
<dbReference type="SUPFAM" id="SSF81296">
    <property type="entry name" value="E set domains"/>
    <property type="match status" value="1"/>
</dbReference>
<evidence type="ECO:0000256" key="4">
    <source>
        <dbReference type="ARBA" id="ARBA00022553"/>
    </source>
</evidence>
<evidence type="ECO:0000256" key="1">
    <source>
        <dbReference type="ARBA" id="ARBA00004141"/>
    </source>
</evidence>
<keyword evidence="8 15" id="KW-1133">Transmembrane helix</keyword>
<dbReference type="InterPro" id="IPR013518">
    <property type="entry name" value="K_chnl_inward-rec_Kir_cyto"/>
</dbReference>
<name>A0AAV2KX19_KNICA</name>
<feature type="transmembrane region" description="Helical" evidence="15">
    <location>
        <begin position="148"/>
        <end position="172"/>
    </location>
</feature>
<evidence type="ECO:0000313" key="18">
    <source>
        <dbReference type="EMBL" id="CAL1594194.1"/>
    </source>
</evidence>
<comment type="catalytic activity">
    <reaction evidence="12">
        <text>K(+)(in) = K(+)(out)</text>
        <dbReference type="Rhea" id="RHEA:29463"/>
        <dbReference type="ChEBI" id="CHEBI:29103"/>
    </reaction>
</comment>
<feature type="domain" description="Inward rectifier potassium channel C-terminal" evidence="17">
    <location>
        <begin position="185"/>
        <end position="355"/>
    </location>
</feature>
<dbReference type="PANTHER" id="PTHR11767:SF55">
    <property type="entry name" value="KIR6.3 PROTEIN"/>
    <property type="match status" value="1"/>
</dbReference>
<dbReference type="InterPro" id="IPR040445">
    <property type="entry name" value="Kir_TM"/>
</dbReference>
<dbReference type="GO" id="GO:0034765">
    <property type="term" value="P:regulation of monoatomic ion transmembrane transport"/>
    <property type="evidence" value="ECO:0007669"/>
    <property type="project" value="TreeGrafter"/>
</dbReference>
<evidence type="ECO:0008006" key="20">
    <source>
        <dbReference type="Google" id="ProtNLM"/>
    </source>
</evidence>
<dbReference type="GO" id="GO:1990573">
    <property type="term" value="P:potassium ion import across plasma membrane"/>
    <property type="evidence" value="ECO:0007669"/>
    <property type="project" value="TreeGrafter"/>
</dbReference>
<dbReference type="GO" id="GO:0005242">
    <property type="term" value="F:inward rectifier potassium channel activity"/>
    <property type="evidence" value="ECO:0007669"/>
    <property type="project" value="InterPro"/>
</dbReference>
<accession>A0AAV2KX19</accession>
<keyword evidence="7 13" id="KW-0630">Potassium</keyword>